<accession>A0A2U1TWY7</accession>
<name>A0A2U1TWY7_9GAMM</name>
<evidence type="ECO:0000256" key="3">
    <source>
        <dbReference type="ARBA" id="ARBA00022692"/>
    </source>
</evidence>
<evidence type="ECO:0000256" key="4">
    <source>
        <dbReference type="ARBA" id="ARBA00022989"/>
    </source>
</evidence>
<evidence type="ECO:0000313" key="7">
    <source>
        <dbReference type="EMBL" id="PWC13943.1"/>
    </source>
</evidence>
<dbReference type="Pfam" id="PF03741">
    <property type="entry name" value="TerC"/>
    <property type="match status" value="1"/>
</dbReference>
<protein>
    <recommendedName>
        <fullName evidence="9">TerC family protein</fullName>
    </recommendedName>
</protein>
<feature type="transmembrane region" description="Helical" evidence="6">
    <location>
        <begin position="121"/>
        <end position="140"/>
    </location>
</feature>
<feature type="transmembrane region" description="Helical" evidence="6">
    <location>
        <begin position="186"/>
        <end position="206"/>
    </location>
</feature>
<dbReference type="EMBL" id="QDKH01000016">
    <property type="protein sequence ID" value="PWC13943.1"/>
    <property type="molecule type" value="Genomic_DNA"/>
</dbReference>
<evidence type="ECO:0000256" key="1">
    <source>
        <dbReference type="ARBA" id="ARBA00004141"/>
    </source>
</evidence>
<feature type="transmembrane region" description="Helical" evidence="6">
    <location>
        <begin position="49"/>
        <end position="70"/>
    </location>
</feature>
<comment type="caution">
    <text evidence="7">The sequence shown here is derived from an EMBL/GenBank/DDBJ whole genome shotgun (WGS) entry which is preliminary data.</text>
</comment>
<evidence type="ECO:0000256" key="5">
    <source>
        <dbReference type="ARBA" id="ARBA00023136"/>
    </source>
</evidence>
<gene>
    <name evidence="7" type="ORF">DDT56_14295</name>
</gene>
<reference evidence="7 8" key="1">
    <citation type="submission" date="2018-04" db="EMBL/GenBank/DDBJ databases">
        <title>Brenneria corticis sp.nov.</title>
        <authorList>
            <person name="Li Y."/>
        </authorList>
    </citation>
    <scope>NUCLEOTIDE SEQUENCE [LARGE SCALE GENOMIC DNA]</scope>
    <source>
        <strain evidence="7 8">CFCC 11842</strain>
    </source>
</reference>
<evidence type="ECO:0008006" key="9">
    <source>
        <dbReference type="Google" id="ProtNLM"/>
    </source>
</evidence>
<feature type="transmembrane region" description="Helical" evidence="6">
    <location>
        <begin position="212"/>
        <end position="229"/>
    </location>
</feature>
<sequence>MFDWIVDPNAWLALGTLTILEIVLGIDNIIFLSLVVAKLPKAQQNKARRIGLMGAMLMRLGLLASIAWVIRLTNPLFTVLGNDISLRDLILFFGGLFLIWKSSKEIHETVEGGSADHVSQVHSFFGAIVQIMLLDIIFSLDSVITAVGLSDHLFIMMAAVIIAVSVMMFSARAIGEFVERHPSVKMLALSFLILVGFTLILESVEIHVPKGYIYFAMFFSMAVETLNLLRGKKANTIE</sequence>
<dbReference type="Proteomes" id="UP000296159">
    <property type="component" value="Unassembled WGS sequence"/>
</dbReference>
<comment type="similarity">
    <text evidence="2">Belongs to the TerC family.</text>
</comment>
<dbReference type="InterPro" id="IPR005496">
    <property type="entry name" value="Integral_membrane_TerC"/>
</dbReference>
<feature type="transmembrane region" description="Helical" evidence="6">
    <location>
        <begin position="76"/>
        <end position="100"/>
    </location>
</feature>
<dbReference type="PANTHER" id="PTHR30238:SF4">
    <property type="entry name" value="SLL1022 PROTEIN"/>
    <property type="match status" value="1"/>
</dbReference>
<keyword evidence="3 6" id="KW-0812">Transmembrane</keyword>
<dbReference type="AlphaFoldDB" id="A0A2U1TWY7"/>
<proteinExistence type="inferred from homology"/>
<comment type="subcellular location">
    <subcellularLocation>
        <location evidence="1">Membrane</location>
        <topology evidence="1">Multi-pass membrane protein</topology>
    </subcellularLocation>
</comment>
<evidence type="ECO:0000256" key="6">
    <source>
        <dbReference type="SAM" id="Phobius"/>
    </source>
</evidence>
<feature type="transmembrane region" description="Helical" evidence="6">
    <location>
        <begin position="12"/>
        <end position="37"/>
    </location>
</feature>
<feature type="transmembrane region" description="Helical" evidence="6">
    <location>
        <begin position="152"/>
        <end position="174"/>
    </location>
</feature>
<evidence type="ECO:0000313" key="8">
    <source>
        <dbReference type="Proteomes" id="UP000296159"/>
    </source>
</evidence>
<dbReference type="GO" id="GO:0016020">
    <property type="term" value="C:membrane"/>
    <property type="evidence" value="ECO:0007669"/>
    <property type="project" value="UniProtKB-SubCell"/>
</dbReference>
<dbReference type="PANTHER" id="PTHR30238">
    <property type="entry name" value="MEMBRANE BOUND PREDICTED REDOX MODULATOR"/>
    <property type="match status" value="1"/>
</dbReference>
<organism evidence="7 8">
    <name type="scientific">Brenneria corticis</name>
    <dbReference type="NCBI Taxonomy" id="2173106"/>
    <lineage>
        <taxon>Bacteria</taxon>
        <taxon>Pseudomonadati</taxon>
        <taxon>Pseudomonadota</taxon>
        <taxon>Gammaproteobacteria</taxon>
        <taxon>Enterobacterales</taxon>
        <taxon>Pectobacteriaceae</taxon>
        <taxon>Brenneria</taxon>
    </lineage>
</organism>
<keyword evidence="4 6" id="KW-1133">Transmembrane helix</keyword>
<keyword evidence="8" id="KW-1185">Reference proteome</keyword>
<keyword evidence="5 6" id="KW-0472">Membrane</keyword>
<dbReference type="RefSeq" id="WP_136167104.1">
    <property type="nucleotide sequence ID" value="NZ_KZ819082.1"/>
</dbReference>
<evidence type="ECO:0000256" key="2">
    <source>
        <dbReference type="ARBA" id="ARBA00007511"/>
    </source>
</evidence>